<organism evidence="1 2">
    <name type="scientific">Micromonospora ureilytica</name>
    <dbReference type="NCBI Taxonomy" id="709868"/>
    <lineage>
        <taxon>Bacteria</taxon>
        <taxon>Bacillati</taxon>
        <taxon>Actinomycetota</taxon>
        <taxon>Actinomycetes</taxon>
        <taxon>Micromonosporales</taxon>
        <taxon>Micromonosporaceae</taxon>
        <taxon>Micromonospora</taxon>
    </lineage>
</organism>
<dbReference type="EMBL" id="JADOTX010000001">
    <property type="protein sequence ID" value="MBG6069487.1"/>
    <property type="molecule type" value="Genomic_DNA"/>
</dbReference>
<keyword evidence="2" id="KW-1185">Reference proteome</keyword>
<reference evidence="1 2" key="1">
    <citation type="submission" date="2020-11" db="EMBL/GenBank/DDBJ databases">
        <title>Sequencing the genomes of 1000 actinobacteria strains.</title>
        <authorList>
            <person name="Klenk H.-P."/>
        </authorList>
    </citation>
    <scope>NUCLEOTIDE SEQUENCE [LARGE SCALE GENOMIC DNA]</scope>
    <source>
        <strain evidence="1 2">DSM 101692</strain>
    </source>
</reference>
<gene>
    <name evidence="1" type="ORF">IW248_005774</name>
</gene>
<dbReference type="Proteomes" id="UP000614915">
    <property type="component" value="Unassembled WGS sequence"/>
</dbReference>
<sequence>MVARGTLGKTLSCPNRNEDNAAMIARDRNVPASGVGYVTRFRVESEVLSRYPVWSCGCWTSSAPTSLA</sequence>
<proteinExistence type="predicted"/>
<accession>A0ABS0JS52</accession>
<evidence type="ECO:0000313" key="1">
    <source>
        <dbReference type="EMBL" id="MBG6069487.1"/>
    </source>
</evidence>
<protein>
    <submittedName>
        <fullName evidence="1">Uncharacterized protein</fullName>
    </submittedName>
</protein>
<comment type="caution">
    <text evidence="1">The sequence shown here is derived from an EMBL/GenBank/DDBJ whole genome shotgun (WGS) entry which is preliminary data.</text>
</comment>
<evidence type="ECO:0000313" key="2">
    <source>
        <dbReference type="Proteomes" id="UP000614915"/>
    </source>
</evidence>
<name>A0ABS0JS52_9ACTN</name>